<dbReference type="PANTHER" id="PTHR10846:SF8">
    <property type="entry name" value="INNER MEMBRANE PROTEIN YRBG"/>
    <property type="match status" value="1"/>
</dbReference>
<feature type="transmembrane region" description="Helical" evidence="5">
    <location>
        <begin position="174"/>
        <end position="195"/>
    </location>
</feature>
<feature type="transmembrane region" description="Helical" evidence="5">
    <location>
        <begin position="241"/>
        <end position="263"/>
    </location>
</feature>
<reference evidence="7 8" key="1">
    <citation type="journal article" date="2017" name="Nat. Commun.">
        <title>In situ click chemistry generation of cyclooxygenase-2 inhibitors.</title>
        <authorList>
            <person name="Bhardwaj A."/>
            <person name="Kaur J."/>
            <person name="Wuest M."/>
            <person name="Wuest F."/>
        </authorList>
    </citation>
    <scope>NUCLEOTIDE SEQUENCE [LARGE SCALE GENOMIC DNA]</scope>
    <source>
        <strain evidence="7">S2_018_000_R2_106</strain>
    </source>
</reference>
<keyword evidence="2 5" id="KW-0812">Transmembrane</keyword>
<evidence type="ECO:0000313" key="7">
    <source>
        <dbReference type="EMBL" id="TKW61062.1"/>
    </source>
</evidence>
<dbReference type="EMBL" id="VAFM01000001">
    <property type="protein sequence ID" value="TKW61062.1"/>
    <property type="molecule type" value="Genomic_DNA"/>
</dbReference>
<dbReference type="InterPro" id="IPR004837">
    <property type="entry name" value="NaCa_Exmemb"/>
</dbReference>
<feature type="domain" description="Sodium/calcium exchanger membrane region" evidence="6">
    <location>
        <begin position="176"/>
        <end position="319"/>
    </location>
</feature>
<evidence type="ECO:0000259" key="6">
    <source>
        <dbReference type="Pfam" id="PF01699"/>
    </source>
</evidence>
<organism evidence="7 8">
    <name type="scientific">Blastochloris viridis</name>
    <name type="common">Rhodopseudomonas viridis</name>
    <dbReference type="NCBI Taxonomy" id="1079"/>
    <lineage>
        <taxon>Bacteria</taxon>
        <taxon>Pseudomonadati</taxon>
        <taxon>Pseudomonadota</taxon>
        <taxon>Alphaproteobacteria</taxon>
        <taxon>Hyphomicrobiales</taxon>
        <taxon>Blastochloridaceae</taxon>
        <taxon>Blastochloris</taxon>
    </lineage>
</organism>
<feature type="transmembrane region" description="Helical" evidence="5">
    <location>
        <begin position="109"/>
        <end position="127"/>
    </location>
</feature>
<feature type="transmembrane region" description="Helical" evidence="5">
    <location>
        <begin position="6"/>
        <end position="25"/>
    </location>
</feature>
<dbReference type="AlphaFoldDB" id="A0A6N4RAD2"/>
<accession>A0A6N4RAD2</accession>
<feature type="transmembrane region" description="Helical" evidence="5">
    <location>
        <begin position="69"/>
        <end position="97"/>
    </location>
</feature>
<protein>
    <submittedName>
        <fullName evidence="7">Sodium:calcium antiporter</fullName>
    </submittedName>
</protein>
<evidence type="ECO:0000256" key="3">
    <source>
        <dbReference type="ARBA" id="ARBA00022989"/>
    </source>
</evidence>
<dbReference type="GO" id="GO:0008273">
    <property type="term" value="F:calcium, potassium:sodium antiporter activity"/>
    <property type="evidence" value="ECO:0007669"/>
    <property type="project" value="TreeGrafter"/>
</dbReference>
<evidence type="ECO:0000256" key="2">
    <source>
        <dbReference type="ARBA" id="ARBA00022692"/>
    </source>
</evidence>
<feature type="transmembrane region" description="Helical" evidence="5">
    <location>
        <begin position="304"/>
        <end position="320"/>
    </location>
</feature>
<keyword evidence="3 5" id="KW-1133">Transmembrane helix</keyword>
<dbReference type="InterPro" id="IPR004481">
    <property type="entry name" value="K/Na/Ca-exchanger"/>
</dbReference>
<sequence>MPPMFLFLTLLGGLTFLALGAGALMRGTVGLAQLTRLPTFFIGLVIIAFGTSTPQLFTAIQASLSQTPVMALATVVGASIFNIFVTLGAVGLSGGAVKLDIRLWKRGNLPLALIATAVAGALAWFTLHGGVTPRWLGAVLLVSLALYVAFAKWMEHTQPVSLPLLKETRKLPPVIHIILFIAGLLGLILGANLLVDVTQQLTLKRELTAPFLGLTVLAVGTALPQLLSSMHAYREKQHTQLLNNLVGNTIFNLLGVCGLILAFSPIKMVWGGTILTSFFVLAGAAIALLVFTHPSMRKFKRAEAILFLISYAVFVGYVIHSM</sequence>
<dbReference type="PANTHER" id="PTHR10846">
    <property type="entry name" value="SODIUM/POTASSIUM/CALCIUM EXCHANGER"/>
    <property type="match status" value="1"/>
</dbReference>
<dbReference type="GO" id="GO:0006874">
    <property type="term" value="P:intracellular calcium ion homeostasis"/>
    <property type="evidence" value="ECO:0007669"/>
    <property type="project" value="TreeGrafter"/>
</dbReference>
<feature type="transmembrane region" description="Helical" evidence="5">
    <location>
        <begin position="269"/>
        <end position="292"/>
    </location>
</feature>
<comment type="subcellular location">
    <subcellularLocation>
        <location evidence="1">Membrane</location>
        <topology evidence="1">Multi-pass membrane protein</topology>
    </subcellularLocation>
</comment>
<dbReference type="Proteomes" id="UP000320948">
    <property type="component" value="Unassembled WGS sequence"/>
</dbReference>
<dbReference type="Pfam" id="PF01699">
    <property type="entry name" value="Na_Ca_ex"/>
    <property type="match status" value="2"/>
</dbReference>
<feature type="transmembrane region" description="Helical" evidence="5">
    <location>
        <begin position="207"/>
        <end position="229"/>
    </location>
</feature>
<evidence type="ECO:0000256" key="1">
    <source>
        <dbReference type="ARBA" id="ARBA00004141"/>
    </source>
</evidence>
<evidence type="ECO:0000313" key="8">
    <source>
        <dbReference type="Proteomes" id="UP000320948"/>
    </source>
</evidence>
<comment type="caution">
    <text evidence="7">The sequence shown here is derived from an EMBL/GenBank/DDBJ whole genome shotgun (WGS) entry which is preliminary data.</text>
</comment>
<name>A0A6N4RAD2_BLAVI</name>
<dbReference type="GO" id="GO:0005886">
    <property type="term" value="C:plasma membrane"/>
    <property type="evidence" value="ECO:0007669"/>
    <property type="project" value="TreeGrafter"/>
</dbReference>
<proteinExistence type="predicted"/>
<evidence type="ECO:0000256" key="4">
    <source>
        <dbReference type="ARBA" id="ARBA00023136"/>
    </source>
</evidence>
<feature type="transmembrane region" description="Helical" evidence="5">
    <location>
        <begin position="37"/>
        <end position="57"/>
    </location>
</feature>
<feature type="domain" description="Sodium/calcium exchanger membrane region" evidence="6">
    <location>
        <begin position="6"/>
        <end position="151"/>
    </location>
</feature>
<dbReference type="InterPro" id="IPR044880">
    <property type="entry name" value="NCX_ion-bd_dom_sf"/>
</dbReference>
<keyword evidence="4 5" id="KW-0472">Membrane</keyword>
<dbReference type="GO" id="GO:0005262">
    <property type="term" value="F:calcium channel activity"/>
    <property type="evidence" value="ECO:0007669"/>
    <property type="project" value="TreeGrafter"/>
</dbReference>
<gene>
    <name evidence="7" type="ORF">DI628_00045</name>
</gene>
<dbReference type="Gene3D" id="1.20.1420.30">
    <property type="entry name" value="NCX, central ion-binding region"/>
    <property type="match status" value="1"/>
</dbReference>
<feature type="transmembrane region" description="Helical" evidence="5">
    <location>
        <begin position="133"/>
        <end position="153"/>
    </location>
</feature>
<evidence type="ECO:0000256" key="5">
    <source>
        <dbReference type="SAM" id="Phobius"/>
    </source>
</evidence>